<accession>A0A2A9MH29</accession>
<dbReference type="GO" id="GO:0005829">
    <property type="term" value="C:cytosol"/>
    <property type="evidence" value="ECO:0007669"/>
    <property type="project" value="TreeGrafter"/>
</dbReference>
<proteinExistence type="predicted"/>
<dbReference type="KEGG" id="bbes:BESB_036670"/>
<reference evidence="2 3" key="1">
    <citation type="submission" date="2017-09" db="EMBL/GenBank/DDBJ databases">
        <title>Genome sequencing of Besnoitia besnoiti strain Bb-Ger1.</title>
        <authorList>
            <person name="Schares G."/>
            <person name="Venepally P."/>
            <person name="Lorenzi H.A."/>
        </authorList>
    </citation>
    <scope>NUCLEOTIDE SEQUENCE [LARGE SCALE GENOMIC DNA]</scope>
    <source>
        <strain evidence="2 3">Bb-Ger1</strain>
    </source>
</reference>
<feature type="region of interest" description="Disordered" evidence="1">
    <location>
        <begin position="1"/>
        <end position="55"/>
    </location>
</feature>
<evidence type="ECO:0000313" key="2">
    <source>
        <dbReference type="EMBL" id="PFH37209.1"/>
    </source>
</evidence>
<comment type="caution">
    <text evidence="2">The sequence shown here is derived from an EMBL/GenBank/DDBJ whole genome shotgun (WGS) entry which is preliminary data.</text>
</comment>
<feature type="compositionally biased region" description="Low complexity" evidence="1">
    <location>
        <begin position="12"/>
        <end position="23"/>
    </location>
</feature>
<dbReference type="OrthoDB" id="414463at2759"/>
<dbReference type="InterPro" id="IPR052341">
    <property type="entry name" value="LOG_family_nucleotidases"/>
</dbReference>
<protein>
    <recommendedName>
        <fullName evidence="4">Lysine decarboxylase family protein</fullName>
    </recommendedName>
</protein>
<sequence>MNAGKAQGGETAGARAATGVADGYRNELSEKQVSNGQRDETAATPTTGRKGEEDEVLRKAVKSYNNEDWLHSRSAREVRILCEYLEVEDRLRRQKVLCTFLLFGSARARSPDQWKKLMEAAQERLKDPATRADAQKEIAKLKRSEWMCTYWVKIRNLSRMLMQWLQTEEARQVSPGGEDGHIGRAAFFKGLRRLQIETDVPIRGRTRAYRVEIVSPCCGMKAFPHTLGGDVEGLSGLLGAWRSARMHHCRALWLSLRLRPLESQAVARLLRELPAPVGGSGHHYTAADVSPVTDLSEPCPVAICTGGGPGMMEAGNCGASEAGGGRSMGMGVSLPFEKGLNAFVDEGLAFEFHYFFTRKFWMVYSALGVIAAPGGLGTLDELMEVLTLKQSGKMKRDIPIVLFGKQFWKDIVSFDKLVEYGVATEKDRDQLFYTDDENEAFDYLKQFLLDDKLVLGNQYVHKSLRHVTPNAFSPGGSGGRGSDYSEAI</sequence>
<dbReference type="EMBL" id="NWUJ01000002">
    <property type="protein sequence ID" value="PFH37209.1"/>
    <property type="molecule type" value="Genomic_DNA"/>
</dbReference>
<gene>
    <name evidence="2" type="ORF">BESB_036670</name>
</gene>
<organism evidence="2 3">
    <name type="scientific">Besnoitia besnoiti</name>
    <name type="common">Apicomplexan protozoan</name>
    <dbReference type="NCBI Taxonomy" id="94643"/>
    <lineage>
        <taxon>Eukaryota</taxon>
        <taxon>Sar</taxon>
        <taxon>Alveolata</taxon>
        <taxon>Apicomplexa</taxon>
        <taxon>Conoidasida</taxon>
        <taxon>Coccidia</taxon>
        <taxon>Eucoccidiorida</taxon>
        <taxon>Eimeriorina</taxon>
        <taxon>Sarcocystidae</taxon>
        <taxon>Besnoitia</taxon>
    </lineage>
</organism>
<dbReference type="PANTHER" id="PTHR43393">
    <property type="entry name" value="CYTOKININ RIBOSIDE 5'-MONOPHOSPHATE PHOSPHORIBOHYDROLASE"/>
    <property type="match status" value="1"/>
</dbReference>
<dbReference type="RefSeq" id="XP_029221218.1">
    <property type="nucleotide sequence ID" value="XM_029362253.1"/>
</dbReference>
<dbReference type="Proteomes" id="UP000224006">
    <property type="component" value="Chromosome II"/>
</dbReference>
<dbReference type="AlphaFoldDB" id="A0A2A9MH29"/>
<feature type="compositionally biased region" description="Gly residues" evidence="1">
    <location>
        <begin position="1"/>
        <end position="11"/>
    </location>
</feature>
<dbReference type="Pfam" id="PF03641">
    <property type="entry name" value="Lysine_decarbox"/>
    <property type="match status" value="1"/>
</dbReference>
<dbReference type="VEuPathDB" id="ToxoDB:BESB_036670"/>
<dbReference type="GeneID" id="40308648"/>
<dbReference type="PANTHER" id="PTHR43393:SF3">
    <property type="entry name" value="LYSINE DECARBOXYLASE-LIKE PROTEIN"/>
    <property type="match status" value="1"/>
</dbReference>
<dbReference type="STRING" id="94643.A0A2A9MH29"/>
<evidence type="ECO:0000313" key="3">
    <source>
        <dbReference type="Proteomes" id="UP000224006"/>
    </source>
</evidence>
<dbReference type="InterPro" id="IPR031100">
    <property type="entry name" value="LOG_fam"/>
</dbReference>
<dbReference type="SUPFAM" id="SSF102405">
    <property type="entry name" value="MCP/YpsA-like"/>
    <property type="match status" value="1"/>
</dbReference>
<evidence type="ECO:0000256" key="1">
    <source>
        <dbReference type="SAM" id="MobiDB-lite"/>
    </source>
</evidence>
<dbReference type="Gene3D" id="3.40.50.450">
    <property type="match status" value="1"/>
</dbReference>
<keyword evidence="3" id="KW-1185">Reference proteome</keyword>
<name>A0A2A9MH29_BESBE</name>
<evidence type="ECO:0008006" key="4">
    <source>
        <dbReference type="Google" id="ProtNLM"/>
    </source>
</evidence>